<dbReference type="Gene3D" id="3.40.50.1100">
    <property type="match status" value="2"/>
</dbReference>
<comment type="caution">
    <text evidence="5">The sequence shown here is derived from an EMBL/GenBank/DDBJ whole genome shotgun (WGS) entry which is preliminary data.</text>
</comment>
<comment type="similarity">
    <text evidence="2">Belongs to the ACC deaminase/D-cysteine desulfhydrase family.</text>
</comment>
<name>A0ABW5LD10_9FLAO</name>
<evidence type="ECO:0000256" key="1">
    <source>
        <dbReference type="ARBA" id="ARBA00001933"/>
    </source>
</evidence>
<accession>A0ABW5LD10</accession>
<dbReference type="RefSeq" id="WP_378291567.1">
    <property type="nucleotide sequence ID" value="NZ_JBHULE010000019.1"/>
</dbReference>
<evidence type="ECO:0000256" key="2">
    <source>
        <dbReference type="ARBA" id="ARBA00008639"/>
    </source>
</evidence>
<dbReference type="SUPFAM" id="SSF53686">
    <property type="entry name" value="Tryptophan synthase beta subunit-like PLP-dependent enzymes"/>
    <property type="match status" value="1"/>
</dbReference>
<evidence type="ECO:0000313" key="5">
    <source>
        <dbReference type="EMBL" id="MFD2562725.1"/>
    </source>
</evidence>
<dbReference type="Proteomes" id="UP001597319">
    <property type="component" value="Unassembled WGS sequence"/>
</dbReference>
<dbReference type="PANTHER" id="PTHR43780:SF2">
    <property type="entry name" value="1-AMINOCYCLOPROPANE-1-CARBOXYLATE DEAMINASE-RELATED"/>
    <property type="match status" value="1"/>
</dbReference>
<dbReference type="InterPro" id="IPR001926">
    <property type="entry name" value="TrpB-like_PALP"/>
</dbReference>
<dbReference type="InterPro" id="IPR027278">
    <property type="entry name" value="ACCD_DCysDesulf"/>
</dbReference>
<gene>
    <name evidence="5" type="ORF">ACFSR1_08575</name>
</gene>
<proteinExistence type="inferred from homology"/>
<dbReference type="PIRSF" id="PIRSF006278">
    <property type="entry name" value="ACCD_DCysDesulf"/>
    <property type="match status" value="1"/>
</dbReference>
<keyword evidence="6" id="KW-1185">Reference proteome</keyword>
<dbReference type="EMBL" id="JBHULE010000019">
    <property type="protein sequence ID" value="MFD2562725.1"/>
    <property type="molecule type" value="Genomic_DNA"/>
</dbReference>
<evidence type="ECO:0000256" key="3">
    <source>
        <dbReference type="ARBA" id="ARBA00022898"/>
    </source>
</evidence>
<protein>
    <submittedName>
        <fullName evidence="5">1-aminocyclopropane-1-carboxylate deaminase/D-cysteine desulfhydrase</fullName>
    </submittedName>
</protein>
<evidence type="ECO:0000259" key="4">
    <source>
        <dbReference type="Pfam" id="PF00291"/>
    </source>
</evidence>
<evidence type="ECO:0000313" key="6">
    <source>
        <dbReference type="Proteomes" id="UP001597319"/>
    </source>
</evidence>
<reference evidence="6" key="1">
    <citation type="journal article" date="2019" name="Int. J. Syst. Evol. Microbiol.">
        <title>The Global Catalogue of Microorganisms (GCM) 10K type strain sequencing project: providing services to taxonomists for standard genome sequencing and annotation.</title>
        <authorList>
            <consortium name="The Broad Institute Genomics Platform"/>
            <consortium name="The Broad Institute Genome Sequencing Center for Infectious Disease"/>
            <person name="Wu L."/>
            <person name="Ma J."/>
        </authorList>
    </citation>
    <scope>NUCLEOTIDE SEQUENCE [LARGE SCALE GENOMIC DNA]</scope>
    <source>
        <strain evidence="6">KCTC 52274</strain>
    </source>
</reference>
<organism evidence="5 6">
    <name type="scientific">Aquimarina rubra</name>
    <dbReference type="NCBI Taxonomy" id="1920033"/>
    <lineage>
        <taxon>Bacteria</taxon>
        <taxon>Pseudomonadati</taxon>
        <taxon>Bacteroidota</taxon>
        <taxon>Flavobacteriia</taxon>
        <taxon>Flavobacteriales</taxon>
        <taxon>Flavobacteriaceae</taxon>
        <taxon>Aquimarina</taxon>
    </lineage>
</organism>
<sequence length="313" mass="34943">MHFFSSEVKEPKNEEIVHPILKEAEVSLFIKREDLIHDQVSGNKFRKLKYNLLEAKRLGFNTILTFGGAYSNHIAATAAAGKIVGLQTIGVIRGDELAKDLDQTLSENDTLRFATENGMKLKFVSRTAYKEKTSASFLEALKKEFGSFYTVPEGGTNVLAVKGCEEILTKEDKVFDYICCAVGTGGTISGIINASLAHQQVIGFPALKGNFLSDEIRKYTHKTNWNLIEEYHFGGYGKINATLIEFINTFREEQNIALDPIYTGKMIYGLFDSIQNGTFTKNTRILAIHTGGLQGILGMNKRLNKKKFPLIRI</sequence>
<dbReference type="InterPro" id="IPR036052">
    <property type="entry name" value="TrpB-like_PALP_sf"/>
</dbReference>
<feature type="domain" description="Tryptophan synthase beta chain-like PALP" evidence="4">
    <location>
        <begin position="22"/>
        <end position="291"/>
    </location>
</feature>
<comment type="cofactor">
    <cofactor evidence="1">
        <name>pyridoxal 5'-phosphate</name>
        <dbReference type="ChEBI" id="CHEBI:597326"/>
    </cofactor>
</comment>
<dbReference type="Pfam" id="PF00291">
    <property type="entry name" value="PALP"/>
    <property type="match status" value="1"/>
</dbReference>
<keyword evidence="3" id="KW-0663">Pyridoxal phosphate</keyword>
<dbReference type="PANTHER" id="PTHR43780">
    <property type="entry name" value="1-AMINOCYCLOPROPANE-1-CARBOXYLATE DEAMINASE-RELATED"/>
    <property type="match status" value="1"/>
</dbReference>